<protein>
    <recommendedName>
        <fullName evidence="3 8">folate gamma-glutamyl hydrolase</fullName>
        <ecNumber evidence="3 8">3.4.19.9</ecNumber>
    </recommendedName>
</protein>
<evidence type="ECO:0000256" key="3">
    <source>
        <dbReference type="ARBA" id="ARBA00012886"/>
    </source>
</evidence>
<dbReference type="EC" id="3.4.19.9" evidence="3 8"/>
<dbReference type="GO" id="GO:0005576">
    <property type="term" value="C:extracellular region"/>
    <property type="evidence" value="ECO:0007669"/>
    <property type="project" value="UniProtKB-SubCell"/>
</dbReference>
<organism evidence="10">
    <name type="scientific">Cacopsylla melanoneura</name>
    <dbReference type="NCBI Taxonomy" id="428564"/>
    <lineage>
        <taxon>Eukaryota</taxon>
        <taxon>Metazoa</taxon>
        <taxon>Ecdysozoa</taxon>
        <taxon>Arthropoda</taxon>
        <taxon>Hexapoda</taxon>
        <taxon>Insecta</taxon>
        <taxon>Pterygota</taxon>
        <taxon>Neoptera</taxon>
        <taxon>Paraneoptera</taxon>
        <taxon>Hemiptera</taxon>
        <taxon>Sternorrhyncha</taxon>
        <taxon>Psylloidea</taxon>
        <taxon>Psyllidae</taxon>
        <taxon>Psyllinae</taxon>
        <taxon>Cacopsylla</taxon>
    </lineage>
</organism>
<dbReference type="EMBL" id="HBUF01509115">
    <property type="protein sequence ID" value="CAG6746316.1"/>
    <property type="molecule type" value="Transcribed_RNA"/>
</dbReference>
<accession>A0A8D8U8K1</accession>
<dbReference type="GO" id="GO:0046900">
    <property type="term" value="P:tetrahydrofolylpolyglutamate metabolic process"/>
    <property type="evidence" value="ECO:0007669"/>
    <property type="project" value="TreeGrafter"/>
</dbReference>
<feature type="chain" id="PRO_5033671414" description="folate gamma-glutamyl hydrolase" evidence="9">
    <location>
        <begin position="33"/>
        <end position="325"/>
    </location>
</feature>
<dbReference type="GO" id="GO:0034722">
    <property type="term" value="F:gamma-glutamyl-peptidase activity"/>
    <property type="evidence" value="ECO:0007669"/>
    <property type="project" value="UniProtKB-UniRule"/>
</dbReference>
<dbReference type="EMBL" id="HBUF01509114">
    <property type="protein sequence ID" value="CAG6746314.1"/>
    <property type="molecule type" value="Transcribed_RNA"/>
</dbReference>
<dbReference type="PROSITE" id="PS51273">
    <property type="entry name" value="GATASE_TYPE_1"/>
    <property type="match status" value="1"/>
</dbReference>
<evidence type="ECO:0000313" key="10">
    <source>
        <dbReference type="EMBL" id="CAG6700201.1"/>
    </source>
</evidence>
<dbReference type="Pfam" id="PF07722">
    <property type="entry name" value="Peptidase_C26"/>
    <property type="match status" value="1"/>
</dbReference>
<dbReference type="AlphaFoldDB" id="A0A8D8U8K1"/>
<dbReference type="EMBL" id="HBUF01281013">
    <property type="protein sequence ID" value="CAG6687336.1"/>
    <property type="molecule type" value="Transcribed_RNA"/>
</dbReference>
<dbReference type="EMBL" id="HBUF01081555">
    <property type="protein sequence ID" value="CAG6633061.1"/>
    <property type="molecule type" value="Transcribed_RNA"/>
</dbReference>
<dbReference type="InterPro" id="IPR011697">
    <property type="entry name" value="Peptidase_C26"/>
</dbReference>
<dbReference type="GO" id="GO:0005773">
    <property type="term" value="C:vacuole"/>
    <property type="evidence" value="ECO:0007669"/>
    <property type="project" value="TreeGrafter"/>
</dbReference>
<feature type="active site" description="Proton donor" evidence="7">
    <location>
        <position position="250"/>
    </location>
</feature>
<evidence type="ECO:0000256" key="8">
    <source>
        <dbReference type="PROSITE-ProRule" id="PRU00607"/>
    </source>
</evidence>
<dbReference type="EMBL" id="HBUF01081554">
    <property type="protein sequence ID" value="CAG6633060.1"/>
    <property type="molecule type" value="Transcribed_RNA"/>
</dbReference>
<name>A0A8D8U8K1_9HEMI</name>
<keyword evidence="6 8" id="KW-0378">Hydrolase</keyword>
<reference evidence="10" key="1">
    <citation type="submission" date="2021-05" db="EMBL/GenBank/DDBJ databases">
        <authorList>
            <person name="Alioto T."/>
            <person name="Alioto T."/>
            <person name="Gomez Garrido J."/>
        </authorList>
    </citation>
    <scope>NUCLEOTIDE SEQUENCE</scope>
</reference>
<proteinExistence type="inferred from homology"/>
<dbReference type="PROSITE" id="PS51275">
    <property type="entry name" value="PEPTIDASE_C26_GGH"/>
    <property type="match status" value="1"/>
</dbReference>
<comment type="catalytic activity">
    <reaction evidence="8">
        <text>(6S)-5,6,7,8-tetrahydrofolyl-(gamma-L-Glu)(n) + (n-1) H2O = (6S)-5,6,7,8-tetrahydrofolate + (n-1) L-glutamate</text>
        <dbReference type="Rhea" id="RHEA:56784"/>
        <dbReference type="Rhea" id="RHEA-COMP:14738"/>
        <dbReference type="ChEBI" id="CHEBI:15377"/>
        <dbReference type="ChEBI" id="CHEBI:29985"/>
        <dbReference type="ChEBI" id="CHEBI:57453"/>
        <dbReference type="ChEBI" id="CHEBI:141005"/>
        <dbReference type="EC" id="3.4.19.9"/>
    </reaction>
</comment>
<dbReference type="InterPro" id="IPR029062">
    <property type="entry name" value="Class_I_gatase-like"/>
</dbReference>
<dbReference type="PANTHER" id="PTHR11315:SF0">
    <property type="entry name" value="FOLATE GAMMA-GLUTAMYL HYDROLASE"/>
    <property type="match status" value="1"/>
</dbReference>
<evidence type="ECO:0000256" key="7">
    <source>
        <dbReference type="PIRSR" id="PIRSR615527-1"/>
    </source>
</evidence>
<dbReference type="SUPFAM" id="SSF52317">
    <property type="entry name" value="Class I glutamine amidotransferase-like"/>
    <property type="match status" value="1"/>
</dbReference>
<dbReference type="EMBL" id="HBUF01281012">
    <property type="protein sequence ID" value="CAG6687335.1"/>
    <property type="molecule type" value="Transcribed_RNA"/>
</dbReference>
<dbReference type="PANTHER" id="PTHR11315">
    <property type="entry name" value="PROTEASE FAMILY C26 GAMMA-GLUTAMYL HYDROLASE"/>
    <property type="match status" value="1"/>
</dbReference>
<comment type="subcellular location">
    <subcellularLocation>
        <location evidence="1">Secreted</location>
        <location evidence="1">Extracellular space</location>
    </subcellularLocation>
</comment>
<evidence type="ECO:0000256" key="2">
    <source>
        <dbReference type="ARBA" id="ARBA00011083"/>
    </source>
</evidence>
<evidence type="ECO:0000256" key="4">
    <source>
        <dbReference type="ARBA" id="ARBA00022525"/>
    </source>
</evidence>
<dbReference type="InterPro" id="IPR015527">
    <property type="entry name" value="Pept_C26_g-glut_hydrolase"/>
</dbReference>
<feature type="active site" evidence="8">
    <location>
        <position position="250"/>
    </location>
</feature>
<sequence>MLNQIFSPSLSTNSLSVSIFLVLLTVSPLVLSTNAPVIGILAQEYHSPTFVKAFPNHHSYIAASYVKHVEDAGARVVPIFIGKNKEYYAELLSRINGVVLPGGSAYFNDTDGYADAGRHILYFADQINKQGEVFPVMAVCLGFELLLQVFNKDIDFRKSCRVQNKNCKLKFFPEAKKSSLFAGVPNKEMKKLSKQQLTHNNHIWCINQDDMEYYNLTASWNILALSKFQTWEFVSIVEHKSYPYVGLQFHPEKNAYEWDEKQTNPHNHDAIITARIFSDWFIDKARLSNHSFSSQASLYQSLIHQYPSSMCWPHHIGFEQVYLFE</sequence>
<dbReference type="Gene3D" id="3.40.50.880">
    <property type="match status" value="1"/>
</dbReference>
<dbReference type="EMBL" id="HBUF01081556">
    <property type="protein sequence ID" value="CAG6633062.1"/>
    <property type="molecule type" value="Transcribed_RNA"/>
</dbReference>
<evidence type="ECO:0000256" key="6">
    <source>
        <dbReference type="ARBA" id="ARBA00022801"/>
    </source>
</evidence>
<feature type="active site" description="Nucleophile" evidence="7 8">
    <location>
        <position position="140"/>
    </location>
</feature>
<evidence type="ECO:0000256" key="1">
    <source>
        <dbReference type="ARBA" id="ARBA00004239"/>
    </source>
</evidence>
<dbReference type="EMBL" id="HBUF01339282">
    <property type="protein sequence ID" value="CAG6700201.1"/>
    <property type="molecule type" value="Transcribed_RNA"/>
</dbReference>
<comment type="similarity">
    <text evidence="2">Belongs to the peptidase C26 family.</text>
</comment>
<keyword evidence="5 9" id="KW-0732">Signal</keyword>
<evidence type="ECO:0000256" key="9">
    <source>
        <dbReference type="SAM" id="SignalP"/>
    </source>
</evidence>
<dbReference type="EMBL" id="HBUF01509113">
    <property type="protein sequence ID" value="CAG6746312.1"/>
    <property type="molecule type" value="Transcribed_RNA"/>
</dbReference>
<evidence type="ECO:0000256" key="5">
    <source>
        <dbReference type="ARBA" id="ARBA00022729"/>
    </source>
</evidence>
<feature type="signal peptide" evidence="9">
    <location>
        <begin position="1"/>
        <end position="32"/>
    </location>
</feature>
<keyword evidence="4" id="KW-0964">Secreted</keyword>